<dbReference type="PATRIC" id="fig|1423782.4.peg.1850"/>
<dbReference type="Pfam" id="PF16875">
    <property type="entry name" value="Glyco_hydro_36N"/>
    <property type="match status" value="1"/>
</dbReference>
<evidence type="ECO:0000256" key="3">
    <source>
        <dbReference type="ARBA" id="ARBA00022801"/>
    </source>
</evidence>
<evidence type="ECO:0000259" key="9">
    <source>
        <dbReference type="Pfam" id="PF16875"/>
    </source>
</evidence>
<evidence type="ECO:0000259" key="8">
    <source>
        <dbReference type="Pfam" id="PF16874"/>
    </source>
</evidence>
<dbReference type="InterPro" id="IPR050985">
    <property type="entry name" value="Alpha-glycosidase_related"/>
</dbReference>
<evidence type="ECO:0000256" key="5">
    <source>
        <dbReference type="PIRNR" id="PIRNR005536"/>
    </source>
</evidence>
<feature type="active site" description="Proton donor" evidence="6">
    <location>
        <position position="548"/>
    </location>
</feature>
<dbReference type="GO" id="GO:0016052">
    <property type="term" value="P:carbohydrate catabolic process"/>
    <property type="evidence" value="ECO:0007669"/>
    <property type="project" value="InterPro"/>
</dbReference>
<dbReference type="EMBL" id="AZGM01000045">
    <property type="protein sequence ID" value="KRM28231.1"/>
    <property type="molecule type" value="Genomic_DNA"/>
</dbReference>
<dbReference type="InterPro" id="IPR002252">
    <property type="entry name" value="Glyco_hydro_36"/>
</dbReference>
<name>A0A0R1XDJ0_9LACO</name>
<dbReference type="OrthoDB" id="9758822at2"/>
<dbReference type="InterPro" id="IPR031704">
    <property type="entry name" value="Glyco_hydro_36_N"/>
</dbReference>
<dbReference type="InterPro" id="IPR031705">
    <property type="entry name" value="Glyco_hydro_36_C"/>
</dbReference>
<feature type="binding site" evidence="7">
    <location>
        <begin position="476"/>
        <end position="480"/>
    </location>
    <ligand>
        <name>substrate</name>
    </ligand>
</feature>
<dbReference type="InterPro" id="IPR017853">
    <property type="entry name" value="GH"/>
</dbReference>
<dbReference type="PANTHER" id="PTHR43053:SF3">
    <property type="entry name" value="ALPHA-GALACTOSIDASE C-RELATED"/>
    <property type="match status" value="1"/>
</dbReference>
<feature type="binding site" evidence="7">
    <location>
        <position position="548"/>
    </location>
    <ligand>
        <name>substrate</name>
    </ligand>
</feature>
<dbReference type="PANTHER" id="PTHR43053">
    <property type="entry name" value="GLYCOSIDASE FAMILY 31"/>
    <property type="match status" value="1"/>
</dbReference>
<dbReference type="FunFam" id="3.20.20.70:FF:000118">
    <property type="entry name" value="Alpha-galactosidase"/>
    <property type="match status" value="1"/>
</dbReference>
<keyword evidence="4 5" id="KW-0326">Glycosidase</keyword>
<evidence type="ECO:0000256" key="6">
    <source>
        <dbReference type="PIRSR" id="PIRSR005536-1"/>
    </source>
</evidence>
<protein>
    <recommendedName>
        <fullName evidence="2 5">Alpha-galactosidase</fullName>
        <ecNumber evidence="2 5">3.2.1.22</ecNumber>
    </recommendedName>
</protein>
<feature type="domain" description="Glycosyl hydrolase family 36 C-terminal" evidence="8">
    <location>
        <begin position="649"/>
        <end position="739"/>
    </location>
</feature>
<evidence type="ECO:0000256" key="1">
    <source>
        <dbReference type="ARBA" id="ARBA00001255"/>
    </source>
</evidence>
<dbReference type="RefSeq" id="WP_047768067.1">
    <property type="nucleotide sequence ID" value="NZ_AZGM01000045.1"/>
</dbReference>
<dbReference type="Pfam" id="PF02065">
    <property type="entry name" value="Melibiase"/>
    <property type="match status" value="1"/>
</dbReference>
<evidence type="ECO:0000256" key="4">
    <source>
        <dbReference type="ARBA" id="ARBA00023295"/>
    </source>
</evidence>
<dbReference type="InterPro" id="IPR013785">
    <property type="entry name" value="Aldolase_TIM"/>
</dbReference>
<dbReference type="Gene3D" id="2.70.98.60">
    <property type="entry name" value="alpha-galactosidase from lactobacil brevis"/>
    <property type="match status" value="1"/>
</dbReference>
<accession>A0A0R1XDJ0</accession>
<keyword evidence="11" id="KW-1185">Reference proteome</keyword>
<dbReference type="Gene3D" id="2.60.40.1180">
    <property type="entry name" value="Golgi alpha-mannosidase II"/>
    <property type="match status" value="1"/>
</dbReference>
<dbReference type="AlphaFoldDB" id="A0A0R1XDJ0"/>
<feature type="domain" description="Glycosyl hydrolase family 36 N-terminal" evidence="9">
    <location>
        <begin position="29"/>
        <end position="285"/>
    </location>
</feature>
<dbReference type="SUPFAM" id="SSF51445">
    <property type="entry name" value="(Trans)glycosidases"/>
    <property type="match status" value="1"/>
</dbReference>
<keyword evidence="3 5" id="KW-0378">Hydrolase</keyword>
<dbReference type="Pfam" id="PF16874">
    <property type="entry name" value="Glyco_hydro_36C"/>
    <property type="match status" value="1"/>
</dbReference>
<evidence type="ECO:0000313" key="11">
    <source>
        <dbReference type="Proteomes" id="UP000051412"/>
    </source>
</evidence>
<dbReference type="PIRSF" id="PIRSF005536">
    <property type="entry name" value="Agal"/>
    <property type="match status" value="1"/>
</dbReference>
<feature type="binding site" evidence="7">
    <location>
        <position position="199"/>
    </location>
    <ligand>
        <name>substrate</name>
    </ligand>
</feature>
<feature type="binding site" evidence="7">
    <location>
        <position position="443"/>
    </location>
    <ligand>
        <name>substrate</name>
    </ligand>
</feature>
<dbReference type="PRINTS" id="PR00743">
    <property type="entry name" value="GLHYDRLASE36"/>
</dbReference>
<reference evidence="10 11" key="1">
    <citation type="journal article" date="2015" name="Genome Announc.">
        <title>Expanding the biotechnology potential of lactobacilli through comparative genomics of 213 strains and associated genera.</title>
        <authorList>
            <person name="Sun Z."/>
            <person name="Harris H.M."/>
            <person name="McCann A."/>
            <person name="Guo C."/>
            <person name="Argimon S."/>
            <person name="Zhang W."/>
            <person name="Yang X."/>
            <person name="Jeffery I.B."/>
            <person name="Cooney J.C."/>
            <person name="Kagawa T.F."/>
            <person name="Liu W."/>
            <person name="Song Y."/>
            <person name="Salvetti E."/>
            <person name="Wrobel A."/>
            <person name="Rasinkangas P."/>
            <person name="Parkhill J."/>
            <person name="Rea M.C."/>
            <person name="O'Sullivan O."/>
            <person name="Ritari J."/>
            <person name="Douillard F.P."/>
            <person name="Paul Ross R."/>
            <person name="Yang R."/>
            <person name="Briner A.E."/>
            <person name="Felis G.E."/>
            <person name="de Vos W.M."/>
            <person name="Barrangou R."/>
            <person name="Klaenhammer T.R."/>
            <person name="Caufield P.W."/>
            <person name="Cui Y."/>
            <person name="Zhang H."/>
            <person name="O'Toole P.W."/>
        </authorList>
    </citation>
    <scope>NUCLEOTIDE SEQUENCE [LARGE SCALE GENOMIC DNA]</scope>
    <source>
        <strain evidence="10 11">DSM 6035</strain>
    </source>
</reference>
<comment type="catalytic activity">
    <reaction evidence="1 5">
        <text>Hydrolysis of terminal, non-reducing alpha-D-galactose residues in alpha-D-galactosides, including galactose oligosaccharides, galactomannans and galactolipids.</text>
        <dbReference type="EC" id="3.2.1.22"/>
    </reaction>
</comment>
<comment type="similarity">
    <text evidence="5">Belongs to the glycosyl hydrolase.</text>
</comment>
<dbReference type="InterPro" id="IPR013780">
    <property type="entry name" value="Glyco_hydro_b"/>
</dbReference>
<dbReference type="CDD" id="cd14791">
    <property type="entry name" value="GH36"/>
    <property type="match status" value="1"/>
</dbReference>
<feature type="active site" description="Nucleophile" evidence="6">
    <location>
        <position position="478"/>
    </location>
</feature>
<dbReference type="Gene3D" id="3.20.20.70">
    <property type="entry name" value="Aldolase class I"/>
    <property type="match status" value="1"/>
</dbReference>
<feature type="binding site" evidence="7">
    <location>
        <position position="526"/>
    </location>
    <ligand>
        <name>substrate</name>
    </ligand>
</feature>
<sequence length="742" mass="85308">MPIKYHQTSQEFHLYNDHISYIIKVLRNGQLGQLYFGARVPDRDDHGYLVENDYRPMMSYVYDDYKFSLGNVKQEYPSYGTSDYRMPAVELKQPNGSTITNFHYVSHQISAGKPTLPGLPATYTEDDSEATTLAVTLRDDLTKVEMVLYYTIFTDHDAIARSVRFINQGTAPHQLTTAMSMNLDLPDDDYDWVQFSGAWGRERQKKVAHLRPGIQSVGSTRGASSHMQNPFVILKRPHTDEFQGAAYGFSLIYSGNFLAQAEVDAYKVTRVQMGINPFHFSWKLKPGESFQTPEAVMAYTSKGLNSLSQTFHRLYQTRLARGYWRDRERPILINNWEATYFDFNEEKLLRLAKQAQRLGVELFVLDDGWFGERTKETAGLGDWWVNRDRLPDGISGLSKKIHQLGMLFGLWFEPEMVNKDSDLYRNHPDYIIQTPDRHPSQGRRQYVLDFSRQEVVDYIYQLVAKVIKDGHVDYVKWDMNRNITECYSAAYRPDQQGEIFHRYILGVYKLYDRLIKAFPKALFESCASGGGRFDAGMLYYAPQAWTSDDSDAGERLKIQTGTSYCYPTSAMGAHVSVCPNEQVNRVTPLKTRGDVAFFGDLGYELDLGKLTGAELAQIKDQITFMKKYRRLFQFGRFYRLKTPFEGNFTAWLVVSPDQRYAALGYFKMLNDVNAEYRLQQIPGLLADQEYQVKEEGGQDCGYYYGQELANIGLVVSDAESEQSAATKQVTDFYSRLFIFEAK</sequence>
<evidence type="ECO:0000256" key="7">
    <source>
        <dbReference type="PIRSR" id="PIRSR005536-2"/>
    </source>
</evidence>
<dbReference type="GO" id="GO:0004557">
    <property type="term" value="F:alpha-galactosidase activity"/>
    <property type="evidence" value="ECO:0007669"/>
    <property type="project" value="UniProtKB-UniRule"/>
</dbReference>
<dbReference type="EC" id="3.2.1.22" evidence="2 5"/>
<dbReference type="Proteomes" id="UP000051412">
    <property type="component" value="Unassembled WGS sequence"/>
</dbReference>
<organism evidence="10 11">
    <name type="scientific">Limosilactobacillus panis DSM 6035</name>
    <dbReference type="NCBI Taxonomy" id="1423782"/>
    <lineage>
        <taxon>Bacteria</taxon>
        <taxon>Bacillati</taxon>
        <taxon>Bacillota</taxon>
        <taxon>Bacilli</taxon>
        <taxon>Lactobacillales</taxon>
        <taxon>Lactobacillaceae</taxon>
        <taxon>Limosilactobacillus</taxon>
    </lineage>
</organism>
<evidence type="ECO:0000256" key="2">
    <source>
        <dbReference type="ARBA" id="ARBA00012755"/>
    </source>
</evidence>
<gene>
    <name evidence="10" type="ORF">FD32_GL001777</name>
</gene>
<dbReference type="InterPro" id="IPR038417">
    <property type="entry name" value="Alpga-gal_N_sf"/>
</dbReference>
<feature type="binding site" evidence="7">
    <location>
        <begin position="366"/>
        <end position="367"/>
    </location>
    <ligand>
        <name>substrate</name>
    </ligand>
</feature>
<comment type="caution">
    <text evidence="10">The sequence shown here is derived from an EMBL/GenBank/DDBJ whole genome shotgun (WGS) entry which is preliminary data.</text>
</comment>
<evidence type="ECO:0000313" key="10">
    <source>
        <dbReference type="EMBL" id="KRM28231.1"/>
    </source>
</evidence>
<dbReference type="STRING" id="1423782.FD32_GL001777"/>
<proteinExistence type="inferred from homology"/>